<name>A0A852SYU9_9MICO</name>
<keyword evidence="4" id="KW-1185">Reference proteome</keyword>
<dbReference type="PROSITE" id="PS51257">
    <property type="entry name" value="PROKAR_LIPOPROTEIN"/>
    <property type="match status" value="1"/>
</dbReference>
<dbReference type="EMBL" id="JACCBJ010000001">
    <property type="protein sequence ID" value="NYD73841.1"/>
    <property type="molecule type" value="Genomic_DNA"/>
</dbReference>
<feature type="signal peptide" evidence="2">
    <location>
        <begin position="1"/>
        <end position="30"/>
    </location>
</feature>
<feature type="chain" id="PRO_5039224350" description="DUF3829 domain-containing protein" evidence="2">
    <location>
        <begin position="31"/>
        <end position="327"/>
    </location>
</feature>
<feature type="compositionally biased region" description="Acidic residues" evidence="1">
    <location>
        <begin position="153"/>
        <end position="163"/>
    </location>
</feature>
<reference evidence="3 4" key="1">
    <citation type="submission" date="2020-07" db="EMBL/GenBank/DDBJ databases">
        <title>Sequencing the genomes of 1000 actinobacteria strains.</title>
        <authorList>
            <person name="Klenk H.-P."/>
        </authorList>
    </citation>
    <scope>NUCLEOTIDE SEQUENCE [LARGE SCALE GENOMIC DNA]</scope>
    <source>
        <strain evidence="3 4">DSM 23871</strain>
    </source>
</reference>
<evidence type="ECO:0008006" key="5">
    <source>
        <dbReference type="Google" id="ProtNLM"/>
    </source>
</evidence>
<feature type="region of interest" description="Disordered" evidence="1">
    <location>
        <begin position="151"/>
        <end position="171"/>
    </location>
</feature>
<keyword evidence="2" id="KW-0732">Signal</keyword>
<evidence type="ECO:0000256" key="2">
    <source>
        <dbReference type="SAM" id="SignalP"/>
    </source>
</evidence>
<dbReference type="AlphaFoldDB" id="A0A852SYU9"/>
<protein>
    <recommendedName>
        <fullName evidence="5">DUF3829 domain-containing protein</fullName>
    </recommendedName>
</protein>
<accession>A0A852SYU9</accession>
<feature type="region of interest" description="Disordered" evidence="1">
    <location>
        <begin position="88"/>
        <end position="108"/>
    </location>
</feature>
<evidence type="ECO:0000313" key="4">
    <source>
        <dbReference type="Proteomes" id="UP000589620"/>
    </source>
</evidence>
<organism evidence="3 4">
    <name type="scientific">Leifsonia soli</name>
    <dbReference type="NCBI Taxonomy" id="582665"/>
    <lineage>
        <taxon>Bacteria</taxon>
        <taxon>Bacillati</taxon>
        <taxon>Actinomycetota</taxon>
        <taxon>Actinomycetes</taxon>
        <taxon>Micrococcales</taxon>
        <taxon>Microbacteriaceae</taxon>
        <taxon>Leifsonia</taxon>
    </lineage>
</organism>
<comment type="caution">
    <text evidence="3">The sequence shown here is derived from an EMBL/GenBank/DDBJ whole genome shotgun (WGS) entry which is preliminary data.</text>
</comment>
<proteinExistence type="predicted"/>
<sequence>MTHPRRIRRVGFAASLAVLAVTSAALTGCAGDATSSSLDAKDSPLYKILGPLGGLDDKEALRKQERAVQKAAAQCMTDEGFEYKPSDSAASTITVGGPDSEKSEDWVSKNGYGFSRGLNSEKDDPNQDYVDSLSDTQQTAYYEALYGPATEAGADDADADGGTEAEGGTTATGCLNEAYRSVTKTSFWEDEKYKKLLDSASALFEKVEKSPAVKKAAANWSDCMADAGYSEMDTKADAMNHVSEKMSALYDAPGDATGDGQPSEPSAADIKEFRDLEIKVALADFRCDAKTGYENAKLAVQFELEEKFVREHKAELDELVDAYGDKK</sequence>
<dbReference type="Proteomes" id="UP000589620">
    <property type="component" value="Unassembled WGS sequence"/>
</dbReference>
<evidence type="ECO:0000256" key="1">
    <source>
        <dbReference type="SAM" id="MobiDB-lite"/>
    </source>
</evidence>
<dbReference type="RefSeq" id="WP_179455510.1">
    <property type="nucleotide sequence ID" value="NZ_BAAAPX010000001.1"/>
</dbReference>
<gene>
    <name evidence="3" type="ORF">BJ963_001360</name>
</gene>
<evidence type="ECO:0000313" key="3">
    <source>
        <dbReference type="EMBL" id="NYD73841.1"/>
    </source>
</evidence>